<dbReference type="Proteomes" id="UP001218188">
    <property type="component" value="Unassembled WGS sequence"/>
</dbReference>
<dbReference type="AlphaFoldDB" id="A0AAD6TEM1"/>
<evidence type="ECO:0000256" key="1">
    <source>
        <dbReference type="SAM" id="SignalP"/>
    </source>
</evidence>
<comment type="caution">
    <text evidence="2">The sequence shown here is derived from an EMBL/GenBank/DDBJ whole genome shotgun (WGS) entry which is preliminary data.</text>
</comment>
<keyword evidence="3" id="KW-1185">Reference proteome</keyword>
<evidence type="ECO:0000313" key="2">
    <source>
        <dbReference type="EMBL" id="KAJ7045121.1"/>
    </source>
</evidence>
<feature type="signal peptide" evidence="1">
    <location>
        <begin position="1"/>
        <end position="19"/>
    </location>
</feature>
<sequence>MFPLLSSTVLALLCATSSAIVVPRAAGAVQLAVSPQCGPLAGSAPADVNVGLGPLSSYKTIVAFGDSFTGGSTNGPTWVQALVNSTGATLIQHAAPGAVVDVNQWPQVSTVQSEASVDFINQVETFMAYGHPIPDPATTLYIVFFGIGDYAQAVSAGTNMNQIAGVQVWTMLGLASATSFAQNILVVDNYGLGQTSPMGDAYKQYIFTALGTSRRLGDFKNVGFASFNGIWEGILYGSPGAAAFGYTNTGVCVQNGQTCSDPAHTLYWTPGTPTAATHSIMADYVEQVLTQCKSST</sequence>
<evidence type="ECO:0000313" key="3">
    <source>
        <dbReference type="Proteomes" id="UP001218188"/>
    </source>
</evidence>
<keyword evidence="1" id="KW-0732">Signal</keyword>
<name>A0AAD6TEM1_9AGAR</name>
<dbReference type="InterPro" id="IPR036514">
    <property type="entry name" value="SGNH_hydro_sf"/>
</dbReference>
<dbReference type="SUPFAM" id="SSF52266">
    <property type="entry name" value="SGNH hydrolase"/>
    <property type="match status" value="1"/>
</dbReference>
<reference evidence="2" key="1">
    <citation type="submission" date="2023-03" db="EMBL/GenBank/DDBJ databases">
        <title>Massive genome expansion in bonnet fungi (Mycena s.s.) driven by repeated elements and novel gene families across ecological guilds.</title>
        <authorList>
            <consortium name="Lawrence Berkeley National Laboratory"/>
            <person name="Harder C.B."/>
            <person name="Miyauchi S."/>
            <person name="Viragh M."/>
            <person name="Kuo A."/>
            <person name="Thoen E."/>
            <person name="Andreopoulos B."/>
            <person name="Lu D."/>
            <person name="Skrede I."/>
            <person name="Drula E."/>
            <person name="Henrissat B."/>
            <person name="Morin E."/>
            <person name="Kohler A."/>
            <person name="Barry K."/>
            <person name="LaButti K."/>
            <person name="Morin E."/>
            <person name="Salamov A."/>
            <person name="Lipzen A."/>
            <person name="Mereny Z."/>
            <person name="Hegedus B."/>
            <person name="Baldrian P."/>
            <person name="Stursova M."/>
            <person name="Weitz H."/>
            <person name="Taylor A."/>
            <person name="Grigoriev I.V."/>
            <person name="Nagy L.G."/>
            <person name="Martin F."/>
            <person name="Kauserud H."/>
        </authorList>
    </citation>
    <scope>NUCLEOTIDE SEQUENCE</scope>
    <source>
        <strain evidence="2">CBHHK200</strain>
    </source>
</reference>
<accession>A0AAD6TEM1</accession>
<proteinExistence type="predicted"/>
<feature type="chain" id="PRO_5042256779" evidence="1">
    <location>
        <begin position="20"/>
        <end position="296"/>
    </location>
</feature>
<dbReference type="EMBL" id="JARJCM010000005">
    <property type="protein sequence ID" value="KAJ7045121.1"/>
    <property type="molecule type" value="Genomic_DNA"/>
</dbReference>
<dbReference type="Gene3D" id="3.40.50.1110">
    <property type="entry name" value="SGNH hydrolase"/>
    <property type="match status" value="1"/>
</dbReference>
<organism evidence="2 3">
    <name type="scientific">Mycena alexandri</name>
    <dbReference type="NCBI Taxonomy" id="1745969"/>
    <lineage>
        <taxon>Eukaryota</taxon>
        <taxon>Fungi</taxon>
        <taxon>Dikarya</taxon>
        <taxon>Basidiomycota</taxon>
        <taxon>Agaricomycotina</taxon>
        <taxon>Agaricomycetes</taxon>
        <taxon>Agaricomycetidae</taxon>
        <taxon>Agaricales</taxon>
        <taxon>Marasmiineae</taxon>
        <taxon>Mycenaceae</taxon>
        <taxon>Mycena</taxon>
    </lineage>
</organism>
<protein>
    <submittedName>
        <fullName evidence="2">Carbohydrate esterase family 16 protein</fullName>
    </submittedName>
</protein>
<gene>
    <name evidence="2" type="ORF">C8F04DRAFT_524386</name>
</gene>